<dbReference type="GO" id="GO:0051144">
    <property type="term" value="P:1,2-propanediol catabolic process"/>
    <property type="evidence" value="ECO:0007669"/>
    <property type="project" value="UniProtKB-UniPathway"/>
</dbReference>
<keyword evidence="12" id="KW-1185">Reference proteome</keyword>
<comment type="pathway">
    <text evidence="10">Polyol metabolism; 1,2-propanediol degradation.</text>
</comment>
<evidence type="ECO:0000256" key="9">
    <source>
        <dbReference type="ARBA" id="ARBA00047589"/>
    </source>
</evidence>
<reference evidence="11 12" key="1">
    <citation type="submission" date="2020-01" db="EMBL/GenBank/DDBJ databases">
        <title>Whole-genome sequence of Heliobacterium undosum DSM 13378.</title>
        <authorList>
            <person name="Kyndt J.A."/>
            <person name="Meyer T.E."/>
        </authorList>
    </citation>
    <scope>NUCLEOTIDE SEQUENCE [LARGE SCALE GENOMIC DNA]</scope>
    <source>
        <strain evidence="11 12">DSM 13378</strain>
    </source>
</reference>
<dbReference type="EC" id="2.3.1.222" evidence="3 10"/>
<name>A0A845KXF8_9FIRM</name>
<protein>
    <recommendedName>
        <fullName evidence="4 10">Phosphate propanoyltransferase</fullName>
        <ecNumber evidence="3 10">2.3.1.222</ecNumber>
    </recommendedName>
</protein>
<accession>A0A845KXF8</accession>
<keyword evidence="6" id="KW-0479">Metal-binding</keyword>
<dbReference type="GO" id="GO:0046872">
    <property type="term" value="F:metal ion binding"/>
    <property type="evidence" value="ECO:0007669"/>
    <property type="project" value="UniProtKB-KW"/>
</dbReference>
<comment type="cofactor">
    <cofactor evidence="1">
        <name>Zn(2+)</name>
        <dbReference type="ChEBI" id="CHEBI:29105"/>
    </cofactor>
</comment>
<comment type="function">
    <text evidence="10">Involved in 1,2-propanediol (1,2-PD) degradation by catalyzing the conversion of propanoyl-CoA to propanoyl-phosphate.</text>
</comment>
<evidence type="ECO:0000256" key="1">
    <source>
        <dbReference type="ARBA" id="ARBA00001947"/>
    </source>
</evidence>
<dbReference type="RefSeq" id="WP_161253343.1">
    <property type="nucleotide sequence ID" value="NZ_WXEY01000001.1"/>
</dbReference>
<comment type="catalytic activity">
    <reaction evidence="9 10">
        <text>propanoyl-CoA + phosphate = propanoyl phosphate + CoA</text>
        <dbReference type="Rhea" id="RHEA:28046"/>
        <dbReference type="ChEBI" id="CHEBI:43474"/>
        <dbReference type="ChEBI" id="CHEBI:57287"/>
        <dbReference type="ChEBI" id="CHEBI:57392"/>
        <dbReference type="ChEBI" id="CHEBI:58933"/>
        <dbReference type="EC" id="2.3.1.222"/>
    </reaction>
</comment>
<gene>
    <name evidence="11" type="primary">pduL</name>
    <name evidence="11" type="ORF">GTO91_00755</name>
</gene>
<comment type="caution">
    <text evidence="11">The sequence shown here is derived from an EMBL/GenBank/DDBJ whole genome shotgun (WGS) entry which is preliminary data.</text>
</comment>
<dbReference type="Proteomes" id="UP000463470">
    <property type="component" value="Unassembled WGS sequence"/>
</dbReference>
<organism evidence="11 12">
    <name type="scientific">Heliomicrobium undosum</name>
    <dbReference type="NCBI Taxonomy" id="121734"/>
    <lineage>
        <taxon>Bacteria</taxon>
        <taxon>Bacillati</taxon>
        <taxon>Bacillota</taxon>
        <taxon>Clostridia</taxon>
        <taxon>Eubacteriales</taxon>
        <taxon>Heliobacteriaceae</taxon>
        <taxon>Heliomicrobium</taxon>
    </lineage>
</organism>
<evidence type="ECO:0000256" key="10">
    <source>
        <dbReference type="PIRNR" id="PIRNR010130"/>
    </source>
</evidence>
<dbReference type="PIRSF" id="PIRSF010130">
    <property type="entry name" value="PduL"/>
    <property type="match status" value="1"/>
</dbReference>
<evidence type="ECO:0000256" key="8">
    <source>
        <dbReference type="ARBA" id="ARBA00023315"/>
    </source>
</evidence>
<dbReference type="PANTHER" id="PTHR39453:SF1">
    <property type="entry name" value="PHOSPHATE PROPANOYLTRANSFERASE"/>
    <property type="match status" value="1"/>
</dbReference>
<dbReference type="OrthoDB" id="9784365at2"/>
<evidence type="ECO:0000256" key="2">
    <source>
        <dbReference type="ARBA" id="ARBA00007342"/>
    </source>
</evidence>
<evidence type="ECO:0000256" key="4">
    <source>
        <dbReference type="ARBA" id="ARBA00020837"/>
    </source>
</evidence>
<proteinExistence type="inferred from homology"/>
<keyword evidence="8 10" id="KW-0012">Acyltransferase</keyword>
<dbReference type="InterPro" id="IPR008300">
    <property type="entry name" value="PTAC"/>
</dbReference>
<dbReference type="AlphaFoldDB" id="A0A845KXF8"/>
<dbReference type="GO" id="GO:0016747">
    <property type="term" value="F:acyltransferase activity, transferring groups other than amino-acyl groups"/>
    <property type="evidence" value="ECO:0007669"/>
    <property type="project" value="InterPro"/>
</dbReference>
<evidence type="ECO:0000256" key="6">
    <source>
        <dbReference type="ARBA" id="ARBA00022723"/>
    </source>
</evidence>
<keyword evidence="7" id="KW-0862">Zinc</keyword>
<sequence>MKYNVPVQVPVGVSNRHIHLSQADVEALFGAGYSLTEMKPLKQPGQYACKEVLIVAGAKGVIPNVRVLGPTRKQTQVEVSRSDAFVLGLQPPVRDSGDLAGSPGCVLIGPKGSVILKEGVILASRHLHIHSTEAEALNLKDKDRITVAFGGERSVVFQNVLVRAGDAMALEFHLDTDEANACLLKSGEMAYIIEKCEPEAAEVPVATVFAAS</sequence>
<dbReference type="PANTHER" id="PTHR39453">
    <property type="entry name" value="PHOSPHATE PROPANOYLTRANSFERASE"/>
    <property type="match status" value="1"/>
</dbReference>
<dbReference type="UniPathway" id="UPA00621"/>
<evidence type="ECO:0000313" key="11">
    <source>
        <dbReference type="EMBL" id="MZP28252.1"/>
    </source>
</evidence>
<comment type="similarity">
    <text evidence="2 10">Belongs to the PduL family.</text>
</comment>
<evidence type="ECO:0000313" key="12">
    <source>
        <dbReference type="Proteomes" id="UP000463470"/>
    </source>
</evidence>
<evidence type="ECO:0000256" key="3">
    <source>
        <dbReference type="ARBA" id="ARBA00012206"/>
    </source>
</evidence>
<evidence type="ECO:0000256" key="5">
    <source>
        <dbReference type="ARBA" id="ARBA00022679"/>
    </source>
</evidence>
<dbReference type="NCBIfam" id="NF011652">
    <property type="entry name" value="PRK15070.1"/>
    <property type="match status" value="1"/>
</dbReference>
<keyword evidence="5 10" id="KW-0808">Transferase</keyword>
<dbReference type="EMBL" id="WXEY01000001">
    <property type="protein sequence ID" value="MZP28252.1"/>
    <property type="molecule type" value="Genomic_DNA"/>
</dbReference>
<evidence type="ECO:0000256" key="7">
    <source>
        <dbReference type="ARBA" id="ARBA00022833"/>
    </source>
</evidence>
<dbReference type="Pfam" id="PF06130">
    <property type="entry name" value="PTAC"/>
    <property type="match status" value="1"/>
</dbReference>